<keyword evidence="1" id="KW-0812">Transmembrane</keyword>
<feature type="transmembrane region" description="Helical" evidence="1">
    <location>
        <begin position="43"/>
        <end position="61"/>
    </location>
</feature>
<feature type="transmembrane region" description="Helical" evidence="1">
    <location>
        <begin position="19"/>
        <end position="37"/>
    </location>
</feature>
<dbReference type="Proteomes" id="UP000184501">
    <property type="component" value="Unassembled WGS sequence"/>
</dbReference>
<keyword evidence="1" id="KW-0472">Membrane</keyword>
<protein>
    <submittedName>
        <fullName evidence="2">Uncharacterized protein</fullName>
    </submittedName>
</protein>
<evidence type="ECO:0000313" key="2">
    <source>
        <dbReference type="EMBL" id="SHE67189.1"/>
    </source>
</evidence>
<name>A0A1M4VDW5_STRHI</name>
<dbReference type="OrthoDB" id="3678714at2"/>
<dbReference type="AlphaFoldDB" id="A0A1M4VDW5"/>
<sequence length="348" mass="36609">MAWGHTSLVFQHATRTVRLYLGGASALFVLVLVLLFWLPSPVLLALAAVPVLLGATVWFRVGHWLPRARRLLAERPWRSAPARVLRPERTLFSGGYDIVLADGTALRIGQEYAGIVQTIVHGGRVWLVGPDDDGAAVVSVDGVQAGFPAHVVPARAGAPEEALASGDSGTAADDPVAADCARRMRSRLLAGIRPPVALFCLGLGFLAWVVARFGGVGNAFGAYGALVVLAGGGWAGALLARARHHLGLARLLTLGPWRPVTARLTEEWRPGWQLLADVRAEVTEVTEPGGGRATTVLLPRAHHDLVGAVQHTGQLWVAGDLAPGATRAVGLPGCPVLGVLRVEGRVEG</sequence>
<dbReference type="RefSeq" id="WP_073479844.1">
    <property type="nucleotide sequence ID" value="NZ_FQVN01000001.1"/>
</dbReference>
<reference evidence="2 3" key="1">
    <citation type="submission" date="2016-11" db="EMBL/GenBank/DDBJ databases">
        <authorList>
            <person name="Jaros S."/>
            <person name="Januszkiewicz K."/>
            <person name="Wedrychowicz H."/>
        </authorList>
    </citation>
    <scope>NUCLEOTIDE SEQUENCE [LARGE SCALE GENOMIC DNA]</scope>
    <source>
        <strain evidence="2 3">DSM 44523</strain>
    </source>
</reference>
<evidence type="ECO:0000313" key="3">
    <source>
        <dbReference type="Proteomes" id="UP000184501"/>
    </source>
</evidence>
<feature type="transmembrane region" description="Helical" evidence="1">
    <location>
        <begin position="220"/>
        <end position="240"/>
    </location>
</feature>
<dbReference type="EMBL" id="FQVN01000001">
    <property type="protein sequence ID" value="SHE67189.1"/>
    <property type="molecule type" value="Genomic_DNA"/>
</dbReference>
<organism evidence="2 3">
    <name type="scientific">Streptoalloteichus hindustanus</name>
    <dbReference type="NCBI Taxonomy" id="2017"/>
    <lineage>
        <taxon>Bacteria</taxon>
        <taxon>Bacillati</taxon>
        <taxon>Actinomycetota</taxon>
        <taxon>Actinomycetes</taxon>
        <taxon>Pseudonocardiales</taxon>
        <taxon>Pseudonocardiaceae</taxon>
        <taxon>Streptoalloteichus</taxon>
    </lineage>
</organism>
<gene>
    <name evidence="2" type="ORF">SAMN05444320_101739</name>
</gene>
<keyword evidence="1" id="KW-1133">Transmembrane helix</keyword>
<proteinExistence type="predicted"/>
<evidence type="ECO:0000256" key="1">
    <source>
        <dbReference type="SAM" id="Phobius"/>
    </source>
</evidence>
<feature type="transmembrane region" description="Helical" evidence="1">
    <location>
        <begin position="192"/>
        <end position="214"/>
    </location>
</feature>
<keyword evidence="3" id="KW-1185">Reference proteome</keyword>
<accession>A0A1M4VDW5</accession>